<evidence type="ECO:0000313" key="11">
    <source>
        <dbReference type="EMBL" id="KND97768.1"/>
    </source>
</evidence>
<dbReference type="PRINTS" id="PR00619">
    <property type="entry name" value="GATAZNFINGER"/>
</dbReference>
<dbReference type="FunFam" id="3.30.50.10:FF:000007">
    <property type="entry name" value="Nitrogen regulatory AreA, N-terminal"/>
    <property type="match status" value="1"/>
</dbReference>
<evidence type="ECO:0000256" key="4">
    <source>
        <dbReference type="ARBA" id="ARBA00022833"/>
    </source>
</evidence>
<keyword evidence="5" id="KW-0805">Transcription regulation</keyword>
<dbReference type="VEuPathDB" id="FungiDB:B9J08_002524"/>
<keyword evidence="7" id="KW-0539">Nucleus</keyword>
<dbReference type="GO" id="GO:0000978">
    <property type="term" value="F:RNA polymerase II cis-regulatory region sequence-specific DNA binding"/>
    <property type="evidence" value="ECO:0007669"/>
    <property type="project" value="TreeGrafter"/>
</dbReference>
<accession>A0A0L0NUR1</accession>
<dbReference type="PROSITE" id="PS00344">
    <property type="entry name" value="GATA_ZN_FINGER_1"/>
    <property type="match status" value="1"/>
</dbReference>
<dbReference type="GO" id="GO:0005634">
    <property type="term" value="C:nucleus"/>
    <property type="evidence" value="ECO:0007669"/>
    <property type="project" value="UniProtKB-SubCell"/>
</dbReference>
<dbReference type="EMBL" id="LGST01000041">
    <property type="protein sequence ID" value="KND97768.1"/>
    <property type="molecule type" value="Genomic_DNA"/>
</dbReference>
<dbReference type="PANTHER" id="PTHR10071:SF281">
    <property type="entry name" value="BOX A-BINDING FACTOR-RELATED"/>
    <property type="match status" value="1"/>
</dbReference>
<dbReference type="VEuPathDB" id="FungiDB:CJJ07_002385"/>
<name>A0A0L0NUR1_CANAR</name>
<comment type="caution">
    <text evidence="11">The sequence shown here is derived from an EMBL/GenBank/DDBJ whole genome shotgun (WGS) entry which is preliminary data.</text>
</comment>
<dbReference type="CDD" id="cd00202">
    <property type="entry name" value="ZnF_GATA"/>
    <property type="match status" value="1"/>
</dbReference>
<dbReference type="VEuPathDB" id="FungiDB:QG37_06177"/>
<evidence type="ECO:0000259" key="10">
    <source>
        <dbReference type="PROSITE" id="PS50114"/>
    </source>
</evidence>
<feature type="region of interest" description="Disordered" evidence="9">
    <location>
        <begin position="100"/>
        <end position="135"/>
    </location>
</feature>
<dbReference type="VEuPathDB" id="FungiDB:CJI96_0005077"/>
<dbReference type="VEuPathDB" id="FungiDB:CJJ09_005617"/>
<keyword evidence="3 8" id="KW-0863">Zinc-finger</keyword>
<dbReference type="Pfam" id="PF08550">
    <property type="entry name" value="GATA_AreA"/>
    <property type="match status" value="1"/>
</dbReference>
<evidence type="ECO:0000256" key="5">
    <source>
        <dbReference type="ARBA" id="ARBA00023015"/>
    </source>
</evidence>
<evidence type="ECO:0000256" key="7">
    <source>
        <dbReference type="ARBA" id="ARBA00023242"/>
    </source>
</evidence>
<evidence type="ECO:0000313" key="12">
    <source>
        <dbReference type="Proteomes" id="UP000037122"/>
    </source>
</evidence>
<dbReference type="InterPro" id="IPR013860">
    <property type="entry name" value="AreA_GATA"/>
</dbReference>
<dbReference type="InterPro" id="IPR013088">
    <property type="entry name" value="Znf_NHR/GATA"/>
</dbReference>
<dbReference type="VEuPathDB" id="FungiDB:CJI96_0005078"/>
<keyword evidence="4" id="KW-0862">Zinc</keyword>
<evidence type="ECO:0000256" key="6">
    <source>
        <dbReference type="ARBA" id="ARBA00023163"/>
    </source>
</evidence>
<dbReference type="GO" id="GO:0000981">
    <property type="term" value="F:DNA-binding transcription factor activity, RNA polymerase II-specific"/>
    <property type="evidence" value="ECO:0007669"/>
    <property type="project" value="TreeGrafter"/>
</dbReference>
<feature type="region of interest" description="Disordered" evidence="9">
    <location>
        <begin position="423"/>
        <end position="470"/>
    </location>
</feature>
<dbReference type="PANTHER" id="PTHR10071">
    <property type="entry name" value="TRANSCRIPTION FACTOR GATA FAMILY MEMBER"/>
    <property type="match status" value="1"/>
</dbReference>
<keyword evidence="2" id="KW-0479">Metal-binding</keyword>
<dbReference type="SMART" id="SM00401">
    <property type="entry name" value="ZnF_GATA"/>
    <property type="match status" value="1"/>
</dbReference>
<feature type="domain" description="GATA-type" evidence="10">
    <location>
        <begin position="467"/>
        <end position="520"/>
    </location>
</feature>
<dbReference type="PROSITE" id="PS50114">
    <property type="entry name" value="GATA_ZN_FINGER_2"/>
    <property type="match status" value="1"/>
</dbReference>
<feature type="compositionally biased region" description="Polar residues" evidence="9">
    <location>
        <begin position="423"/>
        <end position="433"/>
    </location>
</feature>
<feature type="compositionally biased region" description="Basic residues" evidence="9">
    <location>
        <begin position="567"/>
        <end position="577"/>
    </location>
</feature>
<feature type="region of interest" description="Disordered" evidence="9">
    <location>
        <begin position="518"/>
        <end position="644"/>
    </location>
</feature>
<keyword evidence="6" id="KW-0804">Transcription</keyword>
<dbReference type="AlphaFoldDB" id="A0A0L0NUR1"/>
<dbReference type="InterPro" id="IPR000679">
    <property type="entry name" value="Znf_GATA"/>
</dbReference>
<dbReference type="GO" id="GO:0008270">
    <property type="term" value="F:zinc ion binding"/>
    <property type="evidence" value="ECO:0007669"/>
    <property type="project" value="UniProtKB-KW"/>
</dbReference>
<dbReference type="Proteomes" id="UP000037122">
    <property type="component" value="Unassembled WGS sequence"/>
</dbReference>
<evidence type="ECO:0000256" key="1">
    <source>
        <dbReference type="ARBA" id="ARBA00004123"/>
    </source>
</evidence>
<gene>
    <name evidence="11" type="ORF">QG37_06177</name>
</gene>
<evidence type="ECO:0000256" key="2">
    <source>
        <dbReference type="ARBA" id="ARBA00022723"/>
    </source>
</evidence>
<reference evidence="12" key="1">
    <citation type="journal article" date="2015" name="BMC Genomics">
        <title>Draft genome of a commonly misdiagnosed multidrug resistant pathogen Candida auris.</title>
        <authorList>
            <person name="Chatterjee S."/>
            <person name="Alampalli S.V."/>
            <person name="Nageshan R.K."/>
            <person name="Chettiar S.T."/>
            <person name="Joshi S."/>
            <person name="Tatu U.S."/>
        </authorList>
    </citation>
    <scope>NUCLEOTIDE SEQUENCE [LARGE SCALE GENOMIC DNA]</scope>
    <source>
        <strain evidence="12">6684</strain>
    </source>
</reference>
<evidence type="ECO:0000256" key="8">
    <source>
        <dbReference type="PROSITE-ProRule" id="PRU00094"/>
    </source>
</evidence>
<dbReference type="VEuPathDB" id="FungiDB:CJJ09_005616"/>
<dbReference type="SUPFAM" id="SSF57716">
    <property type="entry name" value="Glucocorticoid receptor-like (DNA-binding domain)"/>
    <property type="match status" value="1"/>
</dbReference>
<dbReference type="GO" id="GO:0045944">
    <property type="term" value="P:positive regulation of transcription by RNA polymerase II"/>
    <property type="evidence" value="ECO:0007669"/>
    <property type="project" value="TreeGrafter"/>
</dbReference>
<feature type="compositionally biased region" description="Low complexity" evidence="9">
    <location>
        <begin position="115"/>
        <end position="126"/>
    </location>
</feature>
<protein>
    <recommendedName>
        <fullName evidence="10">GATA-type domain-containing protein</fullName>
    </recommendedName>
</protein>
<dbReference type="Gene3D" id="3.30.50.10">
    <property type="entry name" value="Erythroid Transcription Factor GATA-1, subunit A"/>
    <property type="match status" value="1"/>
</dbReference>
<dbReference type="Pfam" id="PF00320">
    <property type="entry name" value="GATA"/>
    <property type="match status" value="1"/>
</dbReference>
<organism evidence="11 12">
    <name type="scientific">Candidozyma auris</name>
    <name type="common">Yeast</name>
    <name type="synonym">Candida auris</name>
    <dbReference type="NCBI Taxonomy" id="498019"/>
    <lineage>
        <taxon>Eukaryota</taxon>
        <taxon>Fungi</taxon>
        <taxon>Dikarya</taxon>
        <taxon>Ascomycota</taxon>
        <taxon>Saccharomycotina</taxon>
        <taxon>Pichiomycetes</taxon>
        <taxon>Metschnikowiaceae</taxon>
        <taxon>Candidozyma</taxon>
    </lineage>
</organism>
<dbReference type="InterPro" id="IPR039355">
    <property type="entry name" value="Transcription_factor_GATA"/>
</dbReference>
<sequence>MPDESNAKLLWLMYKNAKNLLPYRTRMENLTWRMMHTVGQKLNNLSHILELLLLPLLNHPGLQDNNKAEELLLPLLLRTDPGHEEFDYVAHIRRIGRDYENTSSSCGRLPSKPLSSSGKAGSVSSDASRKRPNPFLPVVQPVATAVGGVHLNLSAALKENPGQQSSLGFDADHPMDFASDHGFAFSLDPLAFEGPNDSFTVPHSFGGYSKYSMASSQATLIDNSNNTINNNMTHGHTVARGISLSAPRPINIQTSYYEPPSKRQTPLLLFDPTAYAPLASVPGSVSGSFSQSMGGGKFARDNSLVSVAEYFGKDWSSPYELDDGLGLGSVPGSVAYVPSDTSNAHLGQSISRSALTAFSMNESAPFGASSFDNASVFGRPQLSATPSYLASWNERDESFFDDTPAMSAAASASRPQLFNRNSFQGASRLISSQKRSKETRSRKDSAKESSEQRTARALSTPGNNSVQNGHVECTNCHTKTTPLWRRNPQGEPLCNACGLFLKLHGTVRPLSLKTDVIKKRARSGDKAKKNAEGKKGNDKKNDKKKDGDDYNPTPYDKDQKKTPTKAAAKRKDPKRKPILALQNAPAQPSLLSPHKDRHSGAASPGQGQMGDFVMKESDLPPIQEKRGHNEEELSGKWDWLSMTL</sequence>
<evidence type="ECO:0000256" key="9">
    <source>
        <dbReference type="SAM" id="MobiDB-lite"/>
    </source>
</evidence>
<comment type="subcellular location">
    <subcellularLocation>
        <location evidence="1">Nucleus</location>
    </subcellularLocation>
</comment>
<feature type="compositionally biased region" description="Basic and acidic residues" evidence="9">
    <location>
        <begin position="518"/>
        <end position="548"/>
    </location>
</feature>
<proteinExistence type="predicted"/>
<feature type="compositionally biased region" description="Basic and acidic residues" evidence="9">
    <location>
        <begin position="435"/>
        <end position="454"/>
    </location>
</feature>
<dbReference type="VEuPathDB" id="FungiDB:CJI97_002069"/>
<evidence type="ECO:0000256" key="3">
    <source>
        <dbReference type="ARBA" id="ARBA00022771"/>
    </source>
</evidence>
<dbReference type="GO" id="GO:0000122">
    <property type="term" value="P:negative regulation of transcription by RNA polymerase II"/>
    <property type="evidence" value="ECO:0007669"/>
    <property type="project" value="TreeGrafter"/>
</dbReference>
<feature type="compositionally biased region" description="Basic and acidic residues" evidence="9">
    <location>
        <begin position="613"/>
        <end position="635"/>
    </location>
</feature>